<dbReference type="InterPro" id="IPR013760">
    <property type="entry name" value="Topo_IIA-like_dom_sf"/>
</dbReference>
<dbReference type="NCBIfam" id="NF004043">
    <property type="entry name" value="PRK05560.1"/>
    <property type="match status" value="1"/>
</dbReference>
<dbReference type="FunFam" id="1.10.268.10:FF:000001">
    <property type="entry name" value="DNA gyrase subunit A"/>
    <property type="match status" value="1"/>
</dbReference>
<dbReference type="GO" id="GO:0005524">
    <property type="term" value="F:ATP binding"/>
    <property type="evidence" value="ECO:0007669"/>
    <property type="project" value="InterPro"/>
</dbReference>
<dbReference type="CDD" id="cd00187">
    <property type="entry name" value="TOP4c"/>
    <property type="match status" value="1"/>
</dbReference>
<evidence type="ECO:0000313" key="10">
    <source>
        <dbReference type="Proteomes" id="UP000050301"/>
    </source>
</evidence>
<keyword evidence="7" id="KW-0175">Coiled coil</keyword>
<dbReference type="InterPro" id="IPR002205">
    <property type="entry name" value="Topo_IIA_dom_A"/>
</dbReference>
<dbReference type="GeneID" id="84220999"/>
<sequence>MLVKPIEEEIKTSYLDYAMSVIVSRAIPDFRDGLKPVQRRILYSMYELNVTHDKPFKKSARIVGETMGKYHPHGDMAIYDALARMAQDFSLRYTLIDGQGNFGSIDGDSPAAMRYTEARLQRIAEDMMQDIDKDTVEFMPNFDGSLREPLYFPSKIPQLLINGTSGIAVGMATNMVPHNFNEVADAIIYSVDNPQCSVNELLGFIKGPDFPGGGIVYKSSDMLDIYRTGHGKVLCQGEISEEKKKIIITSLPYGVNKAVYIQNVADLVKNDVISNILDIKDESDRHGIRIVIKVKDDDEKKLTINQLLEHTQLETSIGVNNLVLLDNQPVTMNLKEMIDTFINFRLEIIKKRSIFDLNRLREREHILTGLSIALQNIDKVIGIIRGSENVDTARNRLMSEINLSEKQAVAILEMRLQRLTGLEIKKIEDELKSIRENIIKLNEIINNENKRREVLKNEMIELKRLYGDKRRTKILDRELVERNDEDLIPNEESILILSNNGLIKRVSSEEYNTQKRGGRGIVTVTRREDSVRSILSCMSHDLLYFFTNTGRVLSAKAYTIEKKSRTAVGVSGSTFLKLLDGEIVRQIMRSPEDKKSFLIIVTKNGFIKKTPVREILNMRESGVKIINLDRDDEVVSVSDLVKPSKIFIVASNSKAAIFLSDEVSSTGRTSRGVKSMKLNGAEVINAFLVNDDDTVLTITENGMGKRTQVSEFTVHHRGSSGNLIFRESDRTGSIVTALPVRDGDEILIITKKSKTIRISADEIRILSRVTSGVRLINLDDDDSVIAASVL</sequence>
<dbReference type="SMART" id="SM00434">
    <property type="entry name" value="TOP4c"/>
    <property type="match status" value="1"/>
</dbReference>
<name>A0A0Q0RN06_9ARCH</name>
<feature type="domain" description="Topo IIA-type catalytic" evidence="8">
    <location>
        <begin position="27"/>
        <end position="487"/>
    </location>
</feature>
<keyword evidence="5" id="KW-0238">DNA-binding</keyword>
<evidence type="ECO:0000256" key="5">
    <source>
        <dbReference type="ARBA" id="ARBA00023125"/>
    </source>
</evidence>
<dbReference type="NCBIfam" id="NF004044">
    <property type="entry name" value="PRK05561.1"/>
    <property type="match status" value="1"/>
</dbReference>
<keyword evidence="6" id="KW-0413">Isomerase</keyword>
<dbReference type="Gene3D" id="3.90.199.10">
    <property type="entry name" value="Topoisomerase II, domain 5"/>
    <property type="match status" value="1"/>
</dbReference>
<dbReference type="GO" id="GO:0003918">
    <property type="term" value="F:DNA topoisomerase type II (double strand cut, ATP-hydrolyzing) activity"/>
    <property type="evidence" value="ECO:0007669"/>
    <property type="project" value="UniProtKB-EC"/>
</dbReference>
<dbReference type="InterPro" id="IPR013758">
    <property type="entry name" value="Topo_IIA_A/C_ab"/>
</dbReference>
<gene>
    <name evidence="9" type="ORF">AOG55_02510</name>
</gene>
<comment type="caution">
    <text evidence="9">The sequence shown here is derived from an EMBL/GenBank/DDBJ whole genome shotgun (WGS) entry which is preliminary data.</text>
</comment>
<keyword evidence="10" id="KW-1185">Reference proteome</keyword>
<comment type="catalytic activity">
    <reaction evidence="1">
        <text>ATP-dependent breakage, passage and rejoining of double-stranded DNA.</text>
        <dbReference type="EC" id="5.6.2.2"/>
    </reaction>
</comment>
<dbReference type="Pfam" id="PF00521">
    <property type="entry name" value="DNA_topoisoIV"/>
    <property type="match status" value="1"/>
</dbReference>
<evidence type="ECO:0000256" key="1">
    <source>
        <dbReference type="ARBA" id="ARBA00000185"/>
    </source>
</evidence>
<dbReference type="PANTHER" id="PTHR43493:SF5">
    <property type="entry name" value="DNA GYRASE SUBUNIT A, CHLOROPLASTIC_MITOCHONDRIAL"/>
    <property type="match status" value="1"/>
</dbReference>
<dbReference type="GO" id="GO:0003677">
    <property type="term" value="F:DNA binding"/>
    <property type="evidence" value="ECO:0007669"/>
    <property type="project" value="UniProtKB-KW"/>
</dbReference>
<dbReference type="RefSeq" id="WP_048101180.1">
    <property type="nucleotide sequence ID" value="NZ_LKBH01000303.1"/>
</dbReference>
<evidence type="ECO:0000256" key="6">
    <source>
        <dbReference type="ARBA" id="ARBA00023235"/>
    </source>
</evidence>
<dbReference type="EMBL" id="LKBH01000303">
    <property type="protein sequence ID" value="KQB33592.1"/>
    <property type="molecule type" value="Genomic_DNA"/>
</dbReference>
<reference evidence="9 10" key="1">
    <citation type="submission" date="2015-09" db="EMBL/GenBank/DDBJ databases">
        <title>Heavy metals and arsenic resistance mechanisms in polyextremophilic archaea of the family Ferroplasmaceae.</title>
        <authorList>
            <person name="Bulaev A.G."/>
            <person name="Kanygina A.V."/>
        </authorList>
    </citation>
    <scope>NUCLEOTIDE SEQUENCE [LARGE SCALE GENOMIC DNA]</scope>
    <source>
        <strain evidence="9 10">BH2</strain>
    </source>
</reference>
<evidence type="ECO:0000313" key="9">
    <source>
        <dbReference type="EMBL" id="KQB33592.1"/>
    </source>
</evidence>
<dbReference type="Gene3D" id="3.30.1360.40">
    <property type="match status" value="1"/>
</dbReference>
<dbReference type="Pfam" id="PF03989">
    <property type="entry name" value="DNA_gyraseA_C"/>
    <property type="match status" value="6"/>
</dbReference>
<dbReference type="GO" id="GO:0006265">
    <property type="term" value="P:DNA topological change"/>
    <property type="evidence" value="ECO:0007669"/>
    <property type="project" value="InterPro"/>
</dbReference>
<dbReference type="NCBIfam" id="TIGR01063">
    <property type="entry name" value="gyrA"/>
    <property type="match status" value="1"/>
</dbReference>
<evidence type="ECO:0000256" key="3">
    <source>
        <dbReference type="ARBA" id="ARBA00012895"/>
    </source>
</evidence>
<accession>A0A0Q0RN06</accession>
<evidence type="ECO:0000256" key="4">
    <source>
        <dbReference type="ARBA" id="ARBA00023029"/>
    </source>
</evidence>
<dbReference type="PANTHER" id="PTHR43493">
    <property type="entry name" value="DNA GYRASE/TOPOISOMERASE SUBUNIT A"/>
    <property type="match status" value="1"/>
</dbReference>
<dbReference type="GO" id="GO:0005737">
    <property type="term" value="C:cytoplasm"/>
    <property type="evidence" value="ECO:0007669"/>
    <property type="project" value="TreeGrafter"/>
</dbReference>
<dbReference type="GO" id="GO:0009330">
    <property type="term" value="C:DNA topoisomerase type II (double strand cut, ATP-hydrolyzing) complex"/>
    <property type="evidence" value="ECO:0007669"/>
    <property type="project" value="TreeGrafter"/>
</dbReference>
<keyword evidence="4" id="KW-0799">Topoisomerase</keyword>
<dbReference type="InterPro" id="IPR013757">
    <property type="entry name" value="Topo_IIA_A_a_sf"/>
</dbReference>
<feature type="coiled-coil region" evidence="7">
    <location>
        <begin position="424"/>
        <end position="465"/>
    </location>
</feature>
<dbReference type="Gene3D" id="2.120.10.90">
    <property type="entry name" value="DNA gyrase/topoisomerase IV, subunit A, C-terminal"/>
    <property type="match status" value="1"/>
</dbReference>
<comment type="similarity">
    <text evidence="2">Belongs to the type II topoisomerase GyrA/ParC subunit family.</text>
</comment>
<dbReference type="AlphaFoldDB" id="A0A0Q0RN06"/>
<dbReference type="InParanoid" id="A0A0Q0RN06"/>
<dbReference type="InterPro" id="IPR050220">
    <property type="entry name" value="Type_II_DNA_Topoisomerases"/>
</dbReference>
<proteinExistence type="inferred from homology"/>
<dbReference type="Gene3D" id="1.10.268.10">
    <property type="entry name" value="Topoisomerase, domain 3"/>
    <property type="match status" value="1"/>
</dbReference>
<evidence type="ECO:0000256" key="7">
    <source>
        <dbReference type="SAM" id="Coils"/>
    </source>
</evidence>
<organism evidence="9 10">
    <name type="scientific">Acidiplasma cupricumulans</name>
    <dbReference type="NCBI Taxonomy" id="312540"/>
    <lineage>
        <taxon>Archaea</taxon>
        <taxon>Methanobacteriati</taxon>
        <taxon>Thermoplasmatota</taxon>
        <taxon>Thermoplasmata</taxon>
        <taxon>Thermoplasmatales</taxon>
        <taxon>Ferroplasmaceae</taxon>
        <taxon>Acidiplasma</taxon>
    </lineage>
</organism>
<dbReference type="InterPro" id="IPR006691">
    <property type="entry name" value="GyrA/parC_rep"/>
</dbReference>
<evidence type="ECO:0000256" key="2">
    <source>
        <dbReference type="ARBA" id="ARBA00008263"/>
    </source>
</evidence>
<dbReference type="SUPFAM" id="SSF101904">
    <property type="entry name" value="GyrA/ParC C-terminal domain-like"/>
    <property type="match status" value="1"/>
</dbReference>
<dbReference type="InterPro" id="IPR035516">
    <property type="entry name" value="Gyrase/topoIV_suA_C"/>
</dbReference>
<evidence type="ECO:0000259" key="8">
    <source>
        <dbReference type="PROSITE" id="PS52040"/>
    </source>
</evidence>
<dbReference type="EC" id="5.6.2.2" evidence="3"/>
<protein>
    <recommendedName>
        <fullName evidence="3">DNA topoisomerase (ATP-hydrolyzing)</fullName>
        <ecNumber evidence="3">5.6.2.2</ecNumber>
    </recommendedName>
</protein>
<dbReference type="SUPFAM" id="SSF56719">
    <property type="entry name" value="Type II DNA topoisomerase"/>
    <property type="match status" value="1"/>
</dbReference>
<dbReference type="Proteomes" id="UP000050301">
    <property type="component" value="Unassembled WGS sequence"/>
</dbReference>
<dbReference type="PROSITE" id="PS52040">
    <property type="entry name" value="TOPO_IIA"/>
    <property type="match status" value="1"/>
</dbReference>